<organism evidence="8">
    <name type="scientific">Heterosigma akashiwo</name>
    <name type="common">Chromophytic alga</name>
    <name type="synonym">Heterosigma carterae</name>
    <dbReference type="NCBI Taxonomy" id="2829"/>
    <lineage>
        <taxon>Eukaryota</taxon>
        <taxon>Sar</taxon>
        <taxon>Stramenopiles</taxon>
        <taxon>Ochrophyta</taxon>
        <taxon>Raphidophyceae</taxon>
        <taxon>Chattonellales</taxon>
        <taxon>Chattonellaceae</taxon>
        <taxon>Heterosigma</taxon>
    </lineage>
</organism>
<dbReference type="Gene3D" id="2.10.109.10">
    <property type="entry name" value="Umud Fragment, subunit A"/>
    <property type="match status" value="1"/>
</dbReference>
<dbReference type="GO" id="GO:0004252">
    <property type="term" value="F:serine-type endopeptidase activity"/>
    <property type="evidence" value="ECO:0007669"/>
    <property type="project" value="InterPro"/>
</dbReference>
<dbReference type="InterPro" id="IPR019533">
    <property type="entry name" value="Peptidase_S26"/>
</dbReference>
<dbReference type="EC" id="3.4.21.-" evidence="5"/>
<proteinExistence type="inferred from homology"/>
<evidence type="ECO:0000256" key="2">
    <source>
        <dbReference type="ARBA" id="ARBA00022670"/>
    </source>
</evidence>
<keyword evidence="5" id="KW-0496">Mitochondrion</keyword>
<feature type="chain" id="PRO_5031002809" description="Mitochondrial inner membrane protease subunit" evidence="6">
    <location>
        <begin position="20"/>
        <end position="179"/>
    </location>
</feature>
<comment type="similarity">
    <text evidence="1 5">Belongs to the peptidase S26 family.</text>
</comment>
<feature type="domain" description="Peptidase S26" evidence="7">
    <location>
        <begin position="6"/>
        <end position="169"/>
    </location>
</feature>
<protein>
    <recommendedName>
        <fullName evidence="5">Mitochondrial inner membrane protease subunit</fullName>
        <ecNumber evidence="5">3.4.21.-</ecNumber>
    </recommendedName>
</protein>
<dbReference type="AlphaFoldDB" id="A0A7S3XJ99"/>
<sequence>MIQARIYTLSLALAFAVRALVADQATVASGSMAPTLRPGDRVVIAKCAHRFSPPKRQQIVAFRPPQKAVSILAVDKRFQTKSMKVFIKRIVGVEGDTIEVVDGRLLINGIHVNENSYVEDKGDYCWGPHVIPQGTVAVLGDRRTGSLDSHYWGFLKKDEIMGQVVAISWPPSRVTSKLQ</sequence>
<name>A0A7S3XJ99_HETAK</name>
<evidence type="ECO:0000259" key="7">
    <source>
        <dbReference type="Pfam" id="PF10502"/>
    </source>
</evidence>
<comment type="subcellular location">
    <subcellularLocation>
        <location evidence="5">Mitochondrion inner membrane</location>
    </subcellularLocation>
</comment>
<dbReference type="Pfam" id="PF10502">
    <property type="entry name" value="Peptidase_S26"/>
    <property type="match status" value="1"/>
</dbReference>
<dbReference type="InterPro" id="IPR019756">
    <property type="entry name" value="Pept_S26A_signal_pept_1_Ser-AS"/>
</dbReference>
<dbReference type="InterPro" id="IPR036286">
    <property type="entry name" value="LexA/Signal_pep-like_sf"/>
</dbReference>
<feature type="active site" evidence="4">
    <location>
        <position position="88"/>
    </location>
</feature>
<evidence type="ECO:0000256" key="4">
    <source>
        <dbReference type="PIRSR" id="PIRSR600223-1"/>
    </source>
</evidence>
<feature type="active site" evidence="4">
    <location>
        <position position="31"/>
    </location>
</feature>
<keyword evidence="3 5" id="KW-0378">Hydrolase</keyword>
<evidence type="ECO:0000256" key="5">
    <source>
        <dbReference type="RuleBase" id="RU362041"/>
    </source>
</evidence>
<dbReference type="PANTHER" id="PTHR43390">
    <property type="entry name" value="SIGNAL PEPTIDASE I"/>
    <property type="match status" value="1"/>
</dbReference>
<dbReference type="EMBL" id="HBIU01003913">
    <property type="protein sequence ID" value="CAE0622750.1"/>
    <property type="molecule type" value="Transcribed_RNA"/>
</dbReference>
<dbReference type="GO" id="GO:0006465">
    <property type="term" value="P:signal peptide processing"/>
    <property type="evidence" value="ECO:0007669"/>
    <property type="project" value="InterPro"/>
</dbReference>
<dbReference type="PRINTS" id="PR00727">
    <property type="entry name" value="LEADERPTASE"/>
</dbReference>
<evidence type="ECO:0000256" key="6">
    <source>
        <dbReference type="SAM" id="SignalP"/>
    </source>
</evidence>
<evidence type="ECO:0000313" key="8">
    <source>
        <dbReference type="EMBL" id="CAE0622750.1"/>
    </source>
</evidence>
<keyword evidence="5" id="KW-0472">Membrane</keyword>
<feature type="signal peptide" evidence="6">
    <location>
        <begin position="1"/>
        <end position="19"/>
    </location>
</feature>
<dbReference type="PANTHER" id="PTHR43390:SF1">
    <property type="entry name" value="CHLOROPLAST PROCESSING PEPTIDASE"/>
    <property type="match status" value="1"/>
</dbReference>
<gene>
    <name evidence="8" type="ORF">HAKA00212_LOCUS1413</name>
</gene>
<reference evidence="8" key="1">
    <citation type="submission" date="2021-01" db="EMBL/GenBank/DDBJ databases">
        <authorList>
            <person name="Corre E."/>
            <person name="Pelletier E."/>
            <person name="Niang G."/>
            <person name="Scheremetjew M."/>
            <person name="Finn R."/>
            <person name="Kale V."/>
            <person name="Holt S."/>
            <person name="Cochrane G."/>
            <person name="Meng A."/>
            <person name="Brown T."/>
            <person name="Cohen L."/>
        </authorList>
    </citation>
    <scope>NUCLEOTIDE SEQUENCE</scope>
    <source>
        <strain evidence="8">CCMP3107</strain>
    </source>
</reference>
<accession>A0A7S3XJ99</accession>
<keyword evidence="6" id="KW-0732">Signal</keyword>
<dbReference type="NCBIfam" id="TIGR02227">
    <property type="entry name" value="sigpep_I_bact"/>
    <property type="match status" value="1"/>
</dbReference>
<dbReference type="SUPFAM" id="SSF51306">
    <property type="entry name" value="LexA/Signal peptidase"/>
    <property type="match status" value="1"/>
</dbReference>
<keyword evidence="2 5" id="KW-0645">Protease</keyword>
<dbReference type="CDD" id="cd06530">
    <property type="entry name" value="S26_SPase_I"/>
    <property type="match status" value="1"/>
</dbReference>
<dbReference type="InterPro" id="IPR000223">
    <property type="entry name" value="Pept_S26A_signal_pept_1"/>
</dbReference>
<evidence type="ECO:0000256" key="3">
    <source>
        <dbReference type="ARBA" id="ARBA00022801"/>
    </source>
</evidence>
<keyword evidence="5" id="KW-0999">Mitochondrion inner membrane</keyword>
<dbReference type="PROSITE" id="PS00501">
    <property type="entry name" value="SPASE_I_1"/>
    <property type="match status" value="1"/>
</dbReference>
<evidence type="ECO:0000256" key="1">
    <source>
        <dbReference type="ARBA" id="ARBA00009370"/>
    </source>
</evidence>
<dbReference type="GO" id="GO:0005743">
    <property type="term" value="C:mitochondrial inner membrane"/>
    <property type="evidence" value="ECO:0007669"/>
    <property type="project" value="UniProtKB-SubCell"/>
</dbReference>